<reference evidence="13 14" key="1">
    <citation type="submission" date="2016-02" db="EMBL/GenBank/DDBJ databases">
        <title>Genome sequence of Clostridium colicanis DSM 13634.</title>
        <authorList>
            <person name="Poehlein A."/>
            <person name="Daniel R."/>
        </authorList>
    </citation>
    <scope>NUCLEOTIDE SEQUENCE [LARGE SCALE GENOMIC DNA]</scope>
    <source>
        <strain evidence="13 14">DSM 13634</strain>
    </source>
</reference>
<dbReference type="EMBL" id="LTBB01000005">
    <property type="protein sequence ID" value="KYH29058.1"/>
    <property type="molecule type" value="Genomic_DNA"/>
</dbReference>
<dbReference type="STRING" id="1121305.CLCOL_11930"/>
<dbReference type="PROSITE" id="PS50111">
    <property type="entry name" value="CHEMOTAXIS_TRANSDUC_2"/>
    <property type="match status" value="1"/>
</dbReference>
<evidence type="ECO:0000256" key="6">
    <source>
        <dbReference type="ARBA" id="ARBA00023224"/>
    </source>
</evidence>
<keyword evidence="5 10" id="KW-0472">Membrane</keyword>
<dbReference type="GO" id="GO:0005886">
    <property type="term" value="C:plasma membrane"/>
    <property type="evidence" value="ECO:0007669"/>
    <property type="project" value="UniProtKB-SubCell"/>
</dbReference>
<keyword evidence="2" id="KW-1003">Cell membrane</keyword>
<evidence type="ECO:0000256" key="8">
    <source>
        <dbReference type="PROSITE-ProRule" id="PRU00284"/>
    </source>
</evidence>
<evidence type="ECO:0000259" key="12">
    <source>
        <dbReference type="PROSITE" id="PS50885"/>
    </source>
</evidence>
<keyword evidence="9" id="KW-0175">Coiled coil</keyword>
<evidence type="ECO:0000256" key="9">
    <source>
        <dbReference type="SAM" id="Coils"/>
    </source>
</evidence>
<evidence type="ECO:0000313" key="13">
    <source>
        <dbReference type="EMBL" id="KYH29058.1"/>
    </source>
</evidence>
<dbReference type="Pfam" id="PF00015">
    <property type="entry name" value="MCPsignal"/>
    <property type="match status" value="1"/>
</dbReference>
<dbReference type="SUPFAM" id="SSF58104">
    <property type="entry name" value="Methyl-accepting chemotaxis protein (MCP) signaling domain"/>
    <property type="match status" value="1"/>
</dbReference>
<dbReference type="InterPro" id="IPR004089">
    <property type="entry name" value="MCPsignal_dom"/>
</dbReference>
<protein>
    <submittedName>
        <fullName evidence="13">Methyl-accepting chemotaxis protein McpB</fullName>
    </submittedName>
</protein>
<dbReference type="Pfam" id="PF17203">
    <property type="entry name" value="sCache_3_2"/>
    <property type="match status" value="1"/>
</dbReference>
<dbReference type="SMART" id="SM00304">
    <property type="entry name" value="HAMP"/>
    <property type="match status" value="1"/>
</dbReference>
<dbReference type="SMART" id="SM00283">
    <property type="entry name" value="MA"/>
    <property type="match status" value="1"/>
</dbReference>
<name>A0A151AN60_9CLOT</name>
<evidence type="ECO:0000259" key="11">
    <source>
        <dbReference type="PROSITE" id="PS50111"/>
    </source>
</evidence>
<sequence length="673" mass="73501">MKITKKRNYSLKSKITISSFLVLTISIILLAIMSFNIINKKFENQVKEDGISLVEEIASEIQSNNTIMEQLDNLLGDKICAVAYLVGQHPNISNEYLSEVAKAVNVQEIDIADPSGVIIYSNLAVNIGYKYPENHPVQAVLQKRQSKIIEQIRKSTNEKDGNFYKYGAMTLSNGGIIQVGIIANEVKKLNQTVSNQNLVDRLGKKSNIVYALTIDPDLKTTAHSDKSRIGITLTDEGSKVAAQEGKMFSSLYNYKGQNVYDVLMPLKDNDTNLGAVDIGLSLENKNAAVKSVAISFTIVAILALIIGGFILRLIINSTLNPLNKLAQAAENVAQGHLTENIDIKSNDEIGNLGVSFNNMVLNLKNMVTKINDISTNLASSSKTLLISAEQVSKVSEEISNSTQEVAGGAEKQLKASKDVSSSMHNVVDDMGNITEQLSGIVKLSEDTSRLAADGREKMNSMVNQIETIKNSVNYTSNIVYELQKNSSEIGNIIEIMDGIADQTNLLALNASIEAARAGEAGRGFAVVADEVRKLAEESMKSSNSIKQLINDTQDRTNRALAAIEEGNRESEKGQELAEIVGQSLNEIIRSFENTKENLEKYNNMIINARNTIDNLDKSIQDIQVISTNTASNTEQVAASTEEQVSVLQEITGNIKKLAEMAADLEDSIKLFQV</sequence>
<evidence type="ECO:0000256" key="1">
    <source>
        <dbReference type="ARBA" id="ARBA00004651"/>
    </source>
</evidence>
<dbReference type="PANTHER" id="PTHR32089:SF112">
    <property type="entry name" value="LYSOZYME-LIKE PROTEIN-RELATED"/>
    <property type="match status" value="1"/>
</dbReference>
<feature type="transmembrane region" description="Helical" evidence="10">
    <location>
        <begin position="292"/>
        <end position="315"/>
    </location>
</feature>
<dbReference type="PANTHER" id="PTHR32089">
    <property type="entry name" value="METHYL-ACCEPTING CHEMOTAXIS PROTEIN MCPB"/>
    <property type="match status" value="1"/>
</dbReference>
<comment type="subcellular location">
    <subcellularLocation>
        <location evidence="1">Cell membrane</location>
        <topology evidence="1">Multi-pass membrane protein</topology>
    </subcellularLocation>
</comment>
<evidence type="ECO:0000256" key="5">
    <source>
        <dbReference type="ARBA" id="ARBA00023136"/>
    </source>
</evidence>
<dbReference type="GO" id="GO:0007165">
    <property type="term" value="P:signal transduction"/>
    <property type="evidence" value="ECO:0007669"/>
    <property type="project" value="UniProtKB-KW"/>
</dbReference>
<dbReference type="Proteomes" id="UP000075374">
    <property type="component" value="Unassembled WGS sequence"/>
</dbReference>
<gene>
    <name evidence="13" type="primary">mcpB_3</name>
    <name evidence="13" type="ORF">CLCOL_11930</name>
</gene>
<proteinExistence type="inferred from homology"/>
<accession>A0A151AN60</accession>
<feature type="coiled-coil region" evidence="9">
    <location>
        <begin position="584"/>
        <end position="618"/>
    </location>
</feature>
<dbReference type="InterPro" id="IPR003660">
    <property type="entry name" value="HAMP_dom"/>
</dbReference>
<dbReference type="Pfam" id="PF00672">
    <property type="entry name" value="HAMP"/>
    <property type="match status" value="1"/>
</dbReference>
<organism evidence="13 14">
    <name type="scientific">Clostridium colicanis DSM 13634</name>
    <dbReference type="NCBI Taxonomy" id="1121305"/>
    <lineage>
        <taxon>Bacteria</taxon>
        <taxon>Bacillati</taxon>
        <taxon>Bacillota</taxon>
        <taxon>Clostridia</taxon>
        <taxon>Eubacteriales</taxon>
        <taxon>Clostridiaceae</taxon>
        <taxon>Clostridium</taxon>
    </lineage>
</organism>
<feature type="domain" description="HAMP" evidence="12">
    <location>
        <begin position="316"/>
        <end position="368"/>
    </location>
</feature>
<dbReference type="CDD" id="cd11386">
    <property type="entry name" value="MCP_signal"/>
    <property type="match status" value="1"/>
</dbReference>
<dbReference type="Gene3D" id="6.10.340.10">
    <property type="match status" value="1"/>
</dbReference>
<keyword evidence="3 10" id="KW-0812">Transmembrane</keyword>
<evidence type="ECO:0000256" key="10">
    <source>
        <dbReference type="SAM" id="Phobius"/>
    </source>
</evidence>
<comment type="caution">
    <text evidence="13">The sequence shown here is derived from an EMBL/GenBank/DDBJ whole genome shotgun (WGS) entry which is preliminary data.</text>
</comment>
<dbReference type="InterPro" id="IPR033463">
    <property type="entry name" value="sCache_3"/>
</dbReference>
<dbReference type="PROSITE" id="PS50885">
    <property type="entry name" value="HAMP"/>
    <property type="match status" value="1"/>
</dbReference>
<feature type="domain" description="Methyl-accepting transducer" evidence="11">
    <location>
        <begin position="387"/>
        <end position="658"/>
    </location>
</feature>
<dbReference type="Gene3D" id="3.30.450.20">
    <property type="entry name" value="PAS domain"/>
    <property type="match status" value="1"/>
</dbReference>
<dbReference type="InterPro" id="IPR029151">
    <property type="entry name" value="Sensor-like_sf"/>
</dbReference>
<dbReference type="Gene3D" id="1.10.287.950">
    <property type="entry name" value="Methyl-accepting chemotaxis protein"/>
    <property type="match status" value="1"/>
</dbReference>
<comment type="similarity">
    <text evidence="7">Belongs to the methyl-accepting chemotaxis (MCP) protein family.</text>
</comment>
<keyword evidence="4 10" id="KW-1133">Transmembrane helix</keyword>
<dbReference type="PATRIC" id="fig|1121305.3.peg.1196"/>
<dbReference type="SUPFAM" id="SSF103190">
    <property type="entry name" value="Sensory domain-like"/>
    <property type="match status" value="1"/>
</dbReference>
<evidence type="ECO:0000313" key="14">
    <source>
        <dbReference type="Proteomes" id="UP000075374"/>
    </source>
</evidence>
<evidence type="ECO:0000256" key="7">
    <source>
        <dbReference type="ARBA" id="ARBA00029447"/>
    </source>
</evidence>
<feature type="transmembrane region" description="Helical" evidence="10">
    <location>
        <begin position="20"/>
        <end position="38"/>
    </location>
</feature>
<dbReference type="RefSeq" id="WP_242862620.1">
    <property type="nucleotide sequence ID" value="NZ_LTBB01000005.1"/>
</dbReference>
<keyword evidence="14" id="KW-1185">Reference proteome</keyword>
<evidence type="ECO:0000256" key="3">
    <source>
        <dbReference type="ARBA" id="ARBA00022692"/>
    </source>
</evidence>
<dbReference type="AlphaFoldDB" id="A0A151AN60"/>
<dbReference type="CDD" id="cd06225">
    <property type="entry name" value="HAMP"/>
    <property type="match status" value="1"/>
</dbReference>
<keyword evidence="6 8" id="KW-0807">Transducer</keyword>
<evidence type="ECO:0000256" key="4">
    <source>
        <dbReference type="ARBA" id="ARBA00022989"/>
    </source>
</evidence>
<evidence type="ECO:0000256" key="2">
    <source>
        <dbReference type="ARBA" id="ARBA00022475"/>
    </source>
</evidence>